<dbReference type="EMBL" id="CP002738">
    <property type="protein sequence ID" value="AEG00252.1"/>
    <property type="molecule type" value="Genomic_DNA"/>
</dbReference>
<feature type="signal peptide" evidence="1">
    <location>
        <begin position="1"/>
        <end position="37"/>
    </location>
</feature>
<reference evidence="3" key="3">
    <citation type="submission" date="2011-05" db="EMBL/GenBank/DDBJ databases">
        <title>Complete sequence of Methylomonas methanica MC09.</title>
        <authorList>
            <consortium name="US DOE Joint Genome Institute"/>
            <person name="Lucas S."/>
            <person name="Han J."/>
            <person name="Lapidus A."/>
            <person name="Cheng J.-F."/>
            <person name="Goodwin L."/>
            <person name="Pitluck S."/>
            <person name="Peters L."/>
            <person name="Mikhailova N."/>
            <person name="Teshima H."/>
            <person name="Han C."/>
            <person name="Tapia R."/>
            <person name="Land M."/>
            <person name="Hauser L."/>
            <person name="Kyrpides N."/>
            <person name="Ivanova N."/>
            <person name="Pagani I."/>
            <person name="Stein L."/>
            <person name="Woyke T."/>
        </authorList>
    </citation>
    <scope>NUCLEOTIDE SEQUENCE [LARGE SCALE GENOMIC DNA]</scope>
    <source>
        <strain evidence="3">MC09</strain>
    </source>
</reference>
<evidence type="ECO:0000313" key="3">
    <source>
        <dbReference type="Proteomes" id="UP000008888"/>
    </source>
</evidence>
<dbReference type="STRING" id="857087.Metme_1836"/>
<dbReference type="KEGG" id="mmt:Metme_1836"/>
<name>G0A3F3_METMM</name>
<dbReference type="eggNOG" id="COG0845">
    <property type="taxonomic scope" value="Bacteria"/>
</dbReference>
<accession>G0A3F3</accession>
<feature type="chain" id="PRO_5003396351" description="Multidrug efflux pump subunit AcrA (Membrane-fusion protein)" evidence="1">
    <location>
        <begin position="38"/>
        <end position="344"/>
    </location>
</feature>
<reference evidence="2 3" key="1">
    <citation type="journal article" date="2011" name="J. Bacteriol.">
        <title>Complete Genome Sequence of the Aerobic Marine Methanotroph Methylomonas methanica MC09.</title>
        <authorList>
            <person name="Boden R."/>
            <person name="Cunliffe M."/>
            <person name="Scanlan J."/>
            <person name="Moussard H."/>
            <person name="Kits K.D."/>
            <person name="Klotz M.G."/>
            <person name="Jetten M.S."/>
            <person name="Vuilleumier S."/>
            <person name="Han J."/>
            <person name="Peters L."/>
            <person name="Mikhailova N."/>
            <person name="Teshima H."/>
            <person name="Tapia R."/>
            <person name="Kyrpides N."/>
            <person name="Ivanova N."/>
            <person name="Pagani I."/>
            <person name="Cheng J.F."/>
            <person name="Goodwin L."/>
            <person name="Han C."/>
            <person name="Hauser L."/>
            <person name="Land M.L."/>
            <person name="Lapidus A."/>
            <person name="Lucas S."/>
            <person name="Pitluck S."/>
            <person name="Woyke T."/>
            <person name="Stein L."/>
            <person name="Murrell J.C."/>
        </authorList>
    </citation>
    <scope>NUCLEOTIDE SEQUENCE [LARGE SCALE GENOMIC DNA]</scope>
    <source>
        <strain evidence="2 3">MC09</strain>
    </source>
</reference>
<dbReference type="Gene3D" id="2.40.420.20">
    <property type="match status" value="1"/>
</dbReference>
<evidence type="ECO:0008006" key="4">
    <source>
        <dbReference type="Google" id="ProtNLM"/>
    </source>
</evidence>
<keyword evidence="3" id="KW-1185">Reference proteome</keyword>
<proteinExistence type="predicted"/>
<dbReference type="SUPFAM" id="SSF111369">
    <property type="entry name" value="HlyD-like secretion proteins"/>
    <property type="match status" value="1"/>
</dbReference>
<protein>
    <recommendedName>
        <fullName evidence="4">Multidrug efflux pump subunit AcrA (Membrane-fusion protein)</fullName>
    </recommendedName>
</protein>
<gene>
    <name evidence="2" type="ordered locus">Metme_1836</name>
</gene>
<dbReference type="HOGENOM" id="CLU_061990_0_0_6"/>
<reference key="2">
    <citation type="submission" date="2011-05" db="EMBL/GenBank/DDBJ databases">
        <title>Complete genome sequence of the aerobic marine methanotroph Methylomonas methanica MC09.</title>
        <authorList>
            <person name="Boden R."/>
            <person name="Cunliffe M."/>
            <person name="Scanlan J."/>
            <person name="Moussard H."/>
            <person name="Kits K.D."/>
            <person name="Klotz M."/>
            <person name="Jetten M."/>
            <person name="Vuilleumier S."/>
            <person name="Han J."/>
            <person name="Peters L."/>
            <person name="Mikhailova N."/>
            <person name="Teshima H."/>
            <person name="Tapia R."/>
            <person name="Kyrpides N."/>
            <person name="Ivanova N."/>
            <person name="Pagani I."/>
            <person name="Cheng J.-F."/>
            <person name="Goodwin L."/>
            <person name="Han C."/>
            <person name="Hauser L."/>
            <person name="Land M."/>
            <person name="Lapidus A."/>
            <person name="Lucas S."/>
            <person name="Pitluck S."/>
            <person name="Woyke T."/>
            <person name="Stein L.Y."/>
            <person name="Murrell C."/>
        </authorList>
    </citation>
    <scope>NUCLEOTIDE SEQUENCE</scope>
    <source>
        <strain>MC09</strain>
    </source>
</reference>
<sequence length="344" mass="37951">MPNPIINSQIILKSEKMHALAPLAGLVFLLYSTAPYAAPDDDINPPRPAEQTGETLRQTAGIKTQVLQASAKQPEFSAYGSVIDLQPLLALRQQFLAAQAVRDSAQARYQEADANLSRTRHLHQQDIVSTRRLQEQQALWRNDKANLSTSDYQQQTIVAASRLQWGDVLTDWFTQPNSPQAEQFLTHRSQLLQISLPANTRLNPGTRTIAVDDHGRRDQAVTATLISPAPQVDPVTQGERYFFKTDARRLSFGARVSAWIADGNPGTEGVIIPESAVVWHLGQAFVYIDENGELMRRQLVDTTPGAGGYFAAQGFRAGEEIVTTGAQTLLSQELKNLIPSEDDD</sequence>
<dbReference type="Proteomes" id="UP000008888">
    <property type="component" value="Chromosome"/>
</dbReference>
<evidence type="ECO:0000256" key="1">
    <source>
        <dbReference type="SAM" id="SignalP"/>
    </source>
</evidence>
<keyword evidence="1" id="KW-0732">Signal</keyword>
<organism evidence="2 3">
    <name type="scientific">Methylomonas methanica (strain DSM 25384 / MC09)</name>
    <dbReference type="NCBI Taxonomy" id="857087"/>
    <lineage>
        <taxon>Bacteria</taxon>
        <taxon>Pseudomonadati</taxon>
        <taxon>Pseudomonadota</taxon>
        <taxon>Gammaproteobacteria</taxon>
        <taxon>Methylococcales</taxon>
        <taxon>Methylococcaceae</taxon>
        <taxon>Methylomonas</taxon>
    </lineage>
</organism>
<evidence type="ECO:0000313" key="2">
    <source>
        <dbReference type="EMBL" id="AEG00252.1"/>
    </source>
</evidence>
<dbReference type="AlphaFoldDB" id="G0A3F3"/>